<organism evidence="1">
    <name type="scientific">Anguilla anguilla</name>
    <name type="common">European freshwater eel</name>
    <name type="synonym">Muraena anguilla</name>
    <dbReference type="NCBI Taxonomy" id="7936"/>
    <lineage>
        <taxon>Eukaryota</taxon>
        <taxon>Metazoa</taxon>
        <taxon>Chordata</taxon>
        <taxon>Craniata</taxon>
        <taxon>Vertebrata</taxon>
        <taxon>Euteleostomi</taxon>
        <taxon>Actinopterygii</taxon>
        <taxon>Neopterygii</taxon>
        <taxon>Teleostei</taxon>
        <taxon>Anguilliformes</taxon>
        <taxon>Anguillidae</taxon>
        <taxon>Anguilla</taxon>
    </lineage>
</organism>
<name>A0A0E9UEW1_ANGAN</name>
<reference evidence="1" key="2">
    <citation type="journal article" date="2015" name="Fish Shellfish Immunol.">
        <title>Early steps in the European eel (Anguilla anguilla)-Vibrio vulnificus interaction in the gills: Role of the RtxA13 toxin.</title>
        <authorList>
            <person name="Callol A."/>
            <person name="Pajuelo D."/>
            <person name="Ebbesson L."/>
            <person name="Teles M."/>
            <person name="MacKenzie S."/>
            <person name="Amaro C."/>
        </authorList>
    </citation>
    <scope>NUCLEOTIDE SEQUENCE</scope>
</reference>
<dbReference type="AlphaFoldDB" id="A0A0E9UEW1"/>
<sequence length="31" mass="3531">MIVAQLYGSCWQRFSWPLGTVCSASRDLNLK</sequence>
<evidence type="ECO:0000313" key="1">
    <source>
        <dbReference type="EMBL" id="JAH64384.1"/>
    </source>
</evidence>
<accession>A0A0E9UEW1</accession>
<proteinExistence type="predicted"/>
<dbReference type="EMBL" id="GBXM01044193">
    <property type="protein sequence ID" value="JAH64384.1"/>
    <property type="molecule type" value="Transcribed_RNA"/>
</dbReference>
<reference evidence="1" key="1">
    <citation type="submission" date="2014-11" db="EMBL/GenBank/DDBJ databases">
        <authorList>
            <person name="Amaro Gonzalez C."/>
        </authorList>
    </citation>
    <scope>NUCLEOTIDE SEQUENCE</scope>
</reference>
<protein>
    <submittedName>
        <fullName evidence="1">Uncharacterized protein</fullName>
    </submittedName>
</protein>